<protein>
    <submittedName>
        <fullName evidence="1">Uncharacterized protein</fullName>
    </submittedName>
</protein>
<gene>
    <name evidence="1" type="ORF">ETAA1_17850</name>
</gene>
<organism evidence="1 2">
    <name type="scientific">Urbifossiella limnaea</name>
    <dbReference type="NCBI Taxonomy" id="2528023"/>
    <lineage>
        <taxon>Bacteria</taxon>
        <taxon>Pseudomonadati</taxon>
        <taxon>Planctomycetota</taxon>
        <taxon>Planctomycetia</taxon>
        <taxon>Gemmatales</taxon>
        <taxon>Gemmataceae</taxon>
        <taxon>Urbifossiella</taxon>
    </lineage>
</organism>
<sequence>MEGVRDLDSVYAFYREPDHALHGGPEMVRFLDSVADILRAKRVYLGTSHMRLSLSRAATFAESSQQPCIMVFADGRYVNLSYHERWEEGDLVRTREEGIRCPAGQARAALLELLARLKPARAEPGAAADGPRL</sequence>
<accession>A0A517XQR4</accession>
<evidence type="ECO:0000313" key="2">
    <source>
        <dbReference type="Proteomes" id="UP000319576"/>
    </source>
</evidence>
<reference evidence="1 2" key="1">
    <citation type="submission" date="2019-02" db="EMBL/GenBank/DDBJ databases">
        <title>Deep-cultivation of Planctomycetes and their phenomic and genomic characterization uncovers novel biology.</title>
        <authorList>
            <person name="Wiegand S."/>
            <person name="Jogler M."/>
            <person name="Boedeker C."/>
            <person name="Pinto D."/>
            <person name="Vollmers J."/>
            <person name="Rivas-Marin E."/>
            <person name="Kohn T."/>
            <person name="Peeters S.H."/>
            <person name="Heuer A."/>
            <person name="Rast P."/>
            <person name="Oberbeckmann S."/>
            <person name="Bunk B."/>
            <person name="Jeske O."/>
            <person name="Meyerdierks A."/>
            <person name="Storesund J.E."/>
            <person name="Kallscheuer N."/>
            <person name="Luecker S."/>
            <person name="Lage O.M."/>
            <person name="Pohl T."/>
            <person name="Merkel B.J."/>
            <person name="Hornburger P."/>
            <person name="Mueller R.-W."/>
            <person name="Bruemmer F."/>
            <person name="Labrenz M."/>
            <person name="Spormann A.M."/>
            <person name="Op den Camp H."/>
            <person name="Overmann J."/>
            <person name="Amann R."/>
            <person name="Jetten M.S.M."/>
            <person name="Mascher T."/>
            <person name="Medema M.H."/>
            <person name="Devos D.P."/>
            <person name="Kaster A.-K."/>
            <person name="Ovreas L."/>
            <person name="Rohde M."/>
            <person name="Galperin M.Y."/>
            <person name="Jogler C."/>
        </authorList>
    </citation>
    <scope>NUCLEOTIDE SEQUENCE [LARGE SCALE GENOMIC DNA]</scope>
    <source>
        <strain evidence="1 2">ETA_A1</strain>
    </source>
</reference>
<proteinExistence type="predicted"/>
<dbReference type="AlphaFoldDB" id="A0A517XQR4"/>
<dbReference type="KEGG" id="uli:ETAA1_17850"/>
<keyword evidence="2" id="KW-1185">Reference proteome</keyword>
<dbReference type="Proteomes" id="UP000319576">
    <property type="component" value="Chromosome"/>
</dbReference>
<evidence type="ECO:0000313" key="1">
    <source>
        <dbReference type="EMBL" id="QDU19847.1"/>
    </source>
</evidence>
<name>A0A517XQR4_9BACT</name>
<dbReference type="EMBL" id="CP036273">
    <property type="protein sequence ID" value="QDU19847.1"/>
    <property type="molecule type" value="Genomic_DNA"/>
</dbReference>